<dbReference type="PROSITE" id="PS50977">
    <property type="entry name" value="HTH_TETR_2"/>
    <property type="match status" value="1"/>
</dbReference>
<evidence type="ECO:0000256" key="1">
    <source>
        <dbReference type="ARBA" id="ARBA00023125"/>
    </source>
</evidence>
<gene>
    <name evidence="4" type="ORF">ACFYV7_13870</name>
</gene>
<proteinExistence type="predicted"/>
<accession>A0ABW6QRM1</accession>
<evidence type="ECO:0000256" key="2">
    <source>
        <dbReference type="PROSITE-ProRule" id="PRU00335"/>
    </source>
</evidence>
<dbReference type="PANTHER" id="PTHR30055:SF223">
    <property type="entry name" value="HTH-TYPE TRANSCRIPTIONAL REGULATOR UIDR"/>
    <property type="match status" value="1"/>
</dbReference>
<feature type="domain" description="HTH tetR-type" evidence="3">
    <location>
        <begin position="11"/>
        <end position="71"/>
    </location>
</feature>
<organism evidence="4 5">
    <name type="scientific">Nocardia suismassiliense</name>
    <dbReference type="NCBI Taxonomy" id="2077092"/>
    <lineage>
        <taxon>Bacteria</taxon>
        <taxon>Bacillati</taxon>
        <taxon>Actinomycetota</taxon>
        <taxon>Actinomycetes</taxon>
        <taxon>Mycobacteriales</taxon>
        <taxon>Nocardiaceae</taxon>
        <taxon>Nocardia</taxon>
    </lineage>
</organism>
<name>A0ABW6QRM1_9NOCA</name>
<evidence type="ECO:0000313" key="5">
    <source>
        <dbReference type="Proteomes" id="UP001601948"/>
    </source>
</evidence>
<dbReference type="PRINTS" id="PR00455">
    <property type="entry name" value="HTHTETR"/>
</dbReference>
<feature type="DNA-binding region" description="H-T-H motif" evidence="2">
    <location>
        <begin position="34"/>
        <end position="53"/>
    </location>
</feature>
<evidence type="ECO:0000313" key="4">
    <source>
        <dbReference type="EMBL" id="MFF3223875.1"/>
    </source>
</evidence>
<keyword evidence="1 2" id="KW-0238">DNA-binding</keyword>
<protein>
    <submittedName>
        <fullName evidence="4">TetR/AcrR family transcriptional regulator</fullName>
    </submittedName>
</protein>
<sequence length="195" mass="20932">MSTTSTRLPRLARREQLLDAALSLVRDQGTDNLTLVTLAEAASVSRPVVYDHFGTRPGLLLALYRRLADRLREVTTRALAETAADPAELARAMSTAYFTCLTEVPEWTAVAAALRGSPELAPVELELCDCYADMMIAAFGPHSRLDAKALRLRCFGVMGAADTLGAELIRGRTSVTDATDALAALLLAGIDPTTR</sequence>
<reference evidence="4 5" key="1">
    <citation type="submission" date="2024-10" db="EMBL/GenBank/DDBJ databases">
        <title>The Natural Products Discovery Center: Release of the First 8490 Sequenced Strains for Exploring Actinobacteria Biosynthetic Diversity.</title>
        <authorList>
            <person name="Kalkreuter E."/>
            <person name="Kautsar S.A."/>
            <person name="Yang D."/>
            <person name="Bader C.D."/>
            <person name="Teijaro C.N."/>
            <person name="Fluegel L."/>
            <person name="Davis C.M."/>
            <person name="Simpson J.R."/>
            <person name="Lauterbach L."/>
            <person name="Steele A.D."/>
            <person name="Gui C."/>
            <person name="Meng S."/>
            <person name="Li G."/>
            <person name="Viehrig K."/>
            <person name="Ye F."/>
            <person name="Su P."/>
            <person name="Kiefer A.F."/>
            <person name="Nichols A."/>
            <person name="Cepeda A.J."/>
            <person name="Yan W."/>
            <person name="Fan B."/>
            <person name="Jiang Y."/>
            <person name="Adhikari A."/>
            <person name="Zheng C.-J."/>
            <person name="Schuster L."/>
            <person name="Cowan T.M."/>
            <person name="Smanski M.J."/>
            <person name="Chevrette M.G."/>
            <person name="De Carvalho L.P.S."/>
            <person name="Shen B."/>
        </authorList>
    </citation>
    <scope>NUCLEOTIDE SEQUENCE [LARGE SCALE GENOMIC DNA]</scope>
    <source>
        <strain evidence="4 5">NPDC003040</strain>
    </source>
</reference>
<dbReference type="SUPFAM" id="SSF46689">
    <property type="entry name" value="Homeodomain-like"/>
    <property type="match status" value="1"/>
</dbReference>
<keyword evidence="5" id="KW-1185">Reference proteome</keyword>
<dbReference type="PANTHER" id="PTHR30055">
    <property type="entry name" value="HTH-TYPE TRANSCRIPTIONAL REGULATOR RUTR"/>
    <property type="match status" value="1"/>
</dbReference>
<dbReference type="Gene3D" id="1.10.357.10">
    <property type="entry name" value="Tetracycline Repressor, domain 2"/>
    <property type="match status" value="1"/>
</dbReference>
<dbReference type="RefSeq" id="WP_387717139.1">
    <property type="nucleotide sequence ID" value="NZ_JBIAPI010000002.1"/>
</dbReference>
<dbReference type="Proteomes" id="UP001601948">
    <property type="component" value="Unassembled WGS sequence"/>
</dbReference>
<comment type="caution">
    <text evidence="4">The sequence shown here is derived from an EMBL/GenBank/DDBJ whole genome shotgun (WGS) entry which is preliminary data.</text>
</comment>
<evidence type="ECO:0000259" key="3">
    <source>
        <dbReference type="PROSITE" id="PS50977"/>
    </source>
</evidence>
<dbReference type="InterPro" id="IPR050109">
    <property type="entry name" value="HTH-type_TetR-like_transc_reg"/>
</dbReference>
<dbReference type="InterPro" id="IPR009057">
    <property type="entry name" value="Homeodomain-like_sf"/>
</dbReference>
<dbReference type="EMBL" id="JBIAPI010000002">
    <property type="protein sequence ID" value="MFF3223875.1"/>
    <property type="molecule type" value="Genomic_DNA"/>
</dbReference>
<dbReference type="InterPro" id="IPR001647">
    <property type="entry name" value="HTH_TetR"/>
</dbReference>
<dbReference type="Pfam" id="PF00440">
    <property type="entry name" value="TetR_N"/>
    <property type="match status" value="1"/>
</dbReference>